<dbReference type="AlphaFoldDB" id="A0A0A9FEK9"/>
<reference evidence="2" key="2">
    <citation type="journal article" date="2015" name="Data Brief">
        <title>Shoot transcriptome of the giant reed, Arundo donax.</title>
        <authorList>
            <person name="Barrero R.A."/>
            <person name="Guerrero F.D."/>
            <person name="Moolhuijzen P."/>
            <person name="Goolsby J.A."/>
            <person name="Tidwell J."/>
            <person name="Bellgard S.E."/>
            <person name="Bellgard M.I."/>
        </authorList>
    </citation>
    <scope>NUCLEOTIDE SEQUENCE</scope>
    <source>
        <tissue evidence="2">Shoot tissue taken approximately 20 cm above the soil surface</tissue>
    </source>
</reference>
<protein>
    <submittedName>
        <fullName evidence="2">Uncharacterized protein</fullName>
    </submittedName>
</protein>
<evidence type="ECO:0000313" key="2">
    <source>
        <dbReference type="EMBL" id="JAE09634.1"/>
    </source>
</evidence>
<feature type="region of interest" description="Disordered" evidence="1">
    <location>
        <begin position="20"/>
        <end position="66"/>
    </location>
</feature>
<feature type="compositionally biased region" description="Acidic residues" evidence="1">
    <location>
        <begin position="57"/>
        <end position="66"/>
    </location>
</feature>
<reference evidence="2" key="1">
    <citation type="submission" date="2014-09" db="EMBL/GenBank/DDBJ databases">
        <authorList>
            <person name="Magalhaes I.L.F."/>
            <person name="Oliveira U."/>
            <person name="Santos F.R."/>
            <person name="Vidigal T.H.D.A."/>
            <person name="Brescovit A.D."/>
            <person name="Santos A.J."/>
        </authorList>
    </citation>
    <scope>NUCLEOTIDE SEQUENCE</scope>
    <source>
        <tissue evidence="2">Shoot tissue taken approximately 20 cm above the soil surface</tissue>
    </source>
</reference>
<evidence type="ECO:0000256" key="1">
    <source>
        <dbReference type="SAM" id="MobiDB-lite"/>
    </source>
</evidence>
<name>A0A0A9FEK9_ARUDO</name>
<accession>A0A0A9FEK9</accession>
<proteinExistence type="predicted"/>
<sequence>MSVLSQGSNLQRHLLDHKVSSSLSNAQWRGSTKKLLPPDNVQKQPATKRAADRDTMPTDDDDYFSF</sequence>
<feature type="compositionally biased region" description="Polar residues" evidence="1">
    <location>
        <begin position="20"/>
        <end position="30"/>
    </location>
</feature>
<organism evidence="2">
    <name type="scientific">Arundo donax</name>
    <name type="common">Giant reed</name>
    <name type="synonym">Donax arundinaceus</name>
    <dbReference type="NCBI Taxonomy" id="35708"/>
    <lineage>
        <taxon>Eukaryota</taxon>
        <taxon>Viridiplantae</taxon>
        <taxon>Streptophyta</taxon>
        <taxon>Embryophyta</taxon>
        <taxon>Tracheophyta</taxon>
        <taxon>Spermatophyta</taxon>
        <taxon>Magnoliopsida</taxon>
        <taxon>Liliopsida</taxon>
        <taxon>Poales</taxon>
        <taxon>Poaceae</taxon>
        <taxon>PACMAD clade</taxon>
        <taxon>Arundinoideae</taxon>
        <taxon>Arundineae</taxon>
        <taxon>Arundo</taxon>
    </lineage>
</organism>
<dbReference type="EMBL" id="GBRH01188262">
    <property type="protein sequence ID" value="JAE09634.1"/>
    <property type="molecule type" value="Transcribed_RNA"/>
</dbReference>